<dbReference type="Proteomes" id="UP000694240">
    <property type="component" value="Chromosome 3"/>
</dbReference>
<organism evidence="8 9">
    <name type="scientific">Arabidopsis thaliana x Arabidopsis arenosa</name>
    <dbReference type="NCBI Taxonomy" id="1240361"/>
    <lineage>
        <taxon>Eukaryota</taxon>
        <taxon>Viridiplantae</taxon>
        <taxon>Streptophyta</taxon>
        <taxon>Embryophyta</taxon>
        <taxon>Tracheophyta</taxon>
        <taxon>Spermatophyta</taxon>
        <taxon>Magnoliopsida</taxon>
        <taxon>eudicotyledons</taxon>
        <taxon>Gunneridae</taxon>
        <taxon>Pentapetalae</taxon>
        <taxon>rosids</taxon>
        <taxon>malvids</taxon>
        <taxon>Brassicales</taxon>
        <taxon>Brassicaceae</taxon>
        <taxon>Camelineae</taxon>
        <taxon>Arabidopsis</taxon>
    </lineage>
</organism>
<feature type="compositionally biased region" description="Polar residues" evidence="6">
    <location>
        <begin position="449"/>
        <end position="464"/>
    </location>
</feature>
<dbReference type="GO" id="GO:0140566">
    <property type="term" value="F:histone reader activity"/>
    <property type="evidence" value="ECO:0007669"/>
    <property type="project" value="InterPro"/>
</dbReference>
<evidence type="ECO:0000259" key="7">
    <source>
        <dbReference type="SMART" id="SM00249"/>
    </source>
</evidence>
<dbReference type="EMBL" id="JAEFBK010000003">
    <property type="protein sequence ID" value="KAG7623801.1"/>
    <property type="molecule type" value="Genomic_DNA"/>
</dbReference>
<feature type="compositionally biased region" description="Polar residues" evidence="6">
    <location>
        <begin position="60"/>
        <end position="102"/>
    </location>
</feature>
<keyword evidence="2" id="KW-0863">Zinc-finger</keyword>
<name>A0A8T2EWI8_9BRAS</name>
<dbReference type="SMART" id="SM00249">
    <property type="entry name" value="PHD"/>
    <property type="match status" value="1"/>
</dbReference>
<reference evidence="8 9" key="1">
    <citation type="submission" date="2020-12" db="EMBL/GenBank/DDBJ databases">
        <title>Concerted genomic and epigenomic changes stabilize Arabidopsis allopolyploids.</title>
        <authorList>
            <person name="Chen Z."/>
        </authorList>
    </citation>
    <scope>NUCLEOTIDE SEQUENCE [LARGE SCALE GENOMIC DNA]</scope>
    <source>
        <strain evidence="8">Allo738</strain>
        <tissue evidence="8">Leaf</tissue>
    </source>
</reference>
<sequence length="996" mass="109016">MADRRVGNRPMGRRGRLEIQSGTCNVCSAPCSSCMHHNAEFSGSKSDESSDENSHGVLASQCSFNGDNLLRSSGVNAPGSSHNTSSEASHLVNSNHDPSSENAESKEIIRSSDISHGPLLDRPHKDQDSMKVDSCNDHQARSTLGQGKVKEKSGAKNNEEKKNTLTGSSKHSGPRVGKSGENVLLNKADESNTSAMSDSESENDPEMLELDVKVCDTCGDAGREDLLAICSRCSDGAEHTYCMRVMLKKVPKGYWLCEECKFAEKAEKHKLETKRKRESEVNVNTQISSKRHIDKFEAVPDSKRLAVGAQIGSPKRSVLPRMSTLSRETSFKGLEKPTRKLAHYSSFNSHSSDDTESTRSTDSQLQSPKGSFLKSNSFNSSSSRSKVRPVDDDMLPRQKTGNENSSLEVKEGFSKNVGKSMSSRCIDVGSSNCNDSKVKGSKQLKDWSTEANPSASISRGNSSIPYAKSPRDLKDLQSDGKQGSLSKQARHLSRNRLEDIVASVGDSSKNEKCSSSEQISSEAKCKDELAHVDGVPRSREFREAGEKTKDAVGNHQKRNIGEDNNKGNRLRAAVDAALRKKPSFSKNRGLEQSDLPPVSNVDSGCNKALKCLSSKVPVIRDWPVGFQGLPGGHPNLRTDKQTNTVNEKQFTLAGTDATTASQSVEPEVNDPSVQSVMRDLPVAAPNVLSTTSATAIPKPEYIWQGDLEVQKSRNLSAMHSGIQAYLSTLASPKVVEVVKQFPEKVTLNEVPRLSSWPAQFQDTGAKEQHVALFFFAKDIESYEKNYKPLVDNMIQKDLALKGNLEGVELLIFASNQLPQDCQRWNMLFFLWGVFRGKKESCSNPPKNTPLPASCVSPNRDTFRHENPSNKKSLTDRTLSRMQSCMKEEDAKEGKACSGTEKENAFSVSYGEGEVDVETEEGEIGVSPQLKYEKTAGPGTVKSADMNQRVNVDDLNKEGLCEGPANKKLKTVTGVETGCSIVRRDTSVHKFASRKFV</sequence>
<feature type="compositionally biased region" description="Basic and acidic residues" evidence="6">
    <location>
        <begin position="860"/>
        <end position="877"/>
    </location>
</feature>
<evidence type="ECO:0000313" key="8">
    <source>
        <dbReference type="EMBL" id="KAG7623801.1"/>
    </source>
</evidence>
<feature type="compositionally biased region" description="Basic and acidic residues" evidence="6">
    <location>
        <begin position="119"/>
        <end position="140"/>
    </location>
</feature>
<evidence type="ECO:0000256" key="5">
    <source>
        <dbReference type="ARBA" id="ARBA00023163"/>
    </source>
</evidence>
<feature type="compositionally biased region" description="Basic and acidic residues" evidence="6">
    <location>
        <begin position="45"/>
        <end position="54"/>
    </location>
</feature>
<keyword evidence="4" id="KW-0805">Transcription regulation</keyword>
<dbReference type="InterPro" id="IPR056280">
    <property type="entry name" value="AIPP2-like_SPOC"/>
</dbReference>
<feature type="compositionally biased region" description="Low complexity" evidence="6">
    <location>
        <begin position="371"/>
        <end position="384"/>
    </location>
</feature>
<proteinExistence type="predicted"/>
<feature type="region of interest" description="Disordered" evidence="6">
    <location>
        <begin position="501"/>
        <end position="520"/>
    </location>
</feature>
<feature type="region of interest" description="Disordered" evidence="6">
    <location>
        <begin position="187"/>
        <end position="206"/>
    </location>
</feature>
<dbReference type="GO" id="GO:0008270">
    <property type="term" value="F:zinc ion binding"/>
    <property type="evidence" value="ECO:0007669"/>
    <property type="project" value="UniProtKB-KW"/>
</dbReference>
<dbReference type="PANTHER" id="PTHR33304">
    <property type="match status" value="1"/>
</dbReference>
<protein>
    <submittedName>
        <fullName evidence="8">Zinc finger FYVE/PHD-type</fullName>
    </submittedName>
</protein>
<evidence type="ECO:0000256" key="4">
    <source>
        <dbReference type="ARBA" id="ARBA00023015"/>
    </source>
</evidence>
<comment type="caution">
    <text evidence="8">The sequence shown here is derived from an EMBL/GenBank/DDBJ whole genome shotgun (WGS) entry which is preliminary data.</text>
</comment>
<feature type="region of interest" description="Disordered" evidence="6">
    <location>
        <begin position="841"/>
        <end position="877"/>
    </location>
</feature>
<dbReference type="AlphaFoldDB" id="A0A8T2EWI8"/>
<keyword evidence="3" id="KW-0862">Zinc</keyword>
<dbReference type="GO" id="GO:0034244">
    <property type="term" value="P:negative regulation of transcription elongation by RNA polymerase II"/>
    <property type="evidence" value="ECO:0007669"/>
    <property type="project" value="InterPro"/>
</dbReference>
<evidence type="ECO:0000256" key="2">
    <source>
        <dbReference type="ARBA" id="ARBA00022771"/>
    </source>
</evidence>
<feature type="domain" description="Zinc finger PHD-type" evidence="7">
    <location>
        <begin position="214"/>
        <end position="261"/>
    </location>
</feature>
<dbReference type="InterPro" id="IPR049914">
    <property type="entry name" value="PHD1-3/5-6"/>
</dbReference>
<feature type="region of interest" description="Disordered" evidence="6">
    <location>
        <begin position="39"/>
        <end position="182"/>
    </location>
</feature>
<feature type="compositionally biased region" description="Polar residues" evidence="6">
    <location>
        <begin position="417"/>
        <end position="435"/>
    </location>
</feature>
<keyword evidence="5" id="KW-0804">Transcription</keyword>
<accession>A0A8T2EWI8</accession>
<dbReference type="PANTHER" id="PTHR33304:SF58">
    <property type="entry name" value="RING_FYVE_PHD ZINC FINGER SUPERFAMILY PROTEIN"/>
    <property type="match status" value="1"/>
</dbReference>
<dbReference type="InterPro" id="IPR001965">
    <property type="entry name" value="Znf_PHD"/>
</dbReference>
<evidence type="ECO:0000256" key="6">
    <source>
        <dbReference type="SAM" id="MobiDB-lite"/>
    </source>
</evidence>
<keyword evidence="9" id="KW-1185">Reference proteome</keyword>
<evidence type="ECO:0000313" key="9">
    <source>
        <dbReference type="Proteomes" id="UP000694240"/>
    </source>
</evidence>
<feature type="compositionally biased region" description="Basic and acidic residues" evidence="6">
    <location>
        <begin position="148"/>
        <end position="163"/>
    </location>
</feature>
<dbReference type="Pfam" id="PF23121">
    <property type="entry name" value="SPOC_AIPP2"/>
    <property type="match status" value="1"/>
</dbReference>
<gene>
    <name evidence="8" type="ORF">ISN45_At03g002280</name>
</gene>
<feature type="region of interest" description="Disordered" evidence="6">
    <location>
        <begin position="342"/>
        <end position="494"/>
    </location>
</feature>
<feature type="compositionally biased region" description="Basic and acidic residues" evidence="6">
    <location>
        <begin position="469"/>
        <end position="478"/>
    </location>
</feature>
<evidence type="ECO:0000256" key="1">
    <source>
        <dbReference type="ARBA" id="ARBA00022723"/>
    </source>
</evidence>
<evidence type="ECO:0000256" key="3">
    <source>
        <dbReference type="ARBA" id="ARBA00022833"/>
    </source>
</evidence>
<keyword evidence="1" id="KW-0479">Metal-binding</keyword>